<dbReference type="PROSITE" id="PS51764">
    <property type="entry name" value="GH26"/>
    <property type="match status" value="1"/>
</dbReference>
<evidence type="ECO:0000256" key="5">
    <source>
        <dbReference type="ARBA" id="ARBA00022801"/>
    </source>
</evidence>
<evidence type="ECO:0000256" key="2">
    <source>
        <dbReference type="ARBA" id="ARBA00009141"/>
    </source>
</evidence>
<keyword evidence="11 12" id="KW-0326">Glycosidase</keyword>
<keyword evidence="10" id="KW-0119">Carbohydrate metabolism</keyword>
<gene>
    <name evidence="15" type="ORF">KILIM_004_01190</name>
</gene>
<feature type="active site" description="Proton donor" evidence="12">
    <location>
        <position position="468"/>
    </location>
</feature>
<evidence type="ECO:0000256" key="6">
    <source>
        <dbReference type="ARBA" id="ARBA00022824"/>
    </source>
</evidence>
<feature type="compositionally biased region" description="Low complexity" evidence="13">
    <location>
        <begin position="308"/>
        <end position="328"/>
    </location>
</feature>
<evidence type="ECO:0000256" key="1">
    <source>
        <dbReference type="ARBA" id="ARBA00004115"/>
    </source>
</evidence>
<dbReference type="GO" id="GO:0030246">
    <property type="term" value="F:carbohydrate binding"/>
    <property type="evidence" value="ECO:0007669"/>
    <property type="project" value="InterPro"/>
</dbReference>
<keyword evidence="6" id="KW-0256">Endoplasmic reticulum</keyword>
<dbReference type="InterPro" id="IPR008979">
    <property type="entry name" value="Galactose-bd-like_sf"/>
</dbReference>
<keyword evidence="4" id="KW-0732">Signal</keyword>
<dbReference type="SUPFAM" id="SSF51445">
    <property type="entry name" value="(Trans)glycosidases"/>
    <property type="match status" value="1"/>
</dbReference>
<accession>K6WQG7</accession>
<sequence length="650" mass="71408">MLRMTVAPQAVTDSKGNVWQARSGFSGGANNGDYSASYDAGTQIKGTSEHSLYRHELVRMDSFKRALPNGTYDVTLKMREGWWTAAGQRVFNVTAEGKGALSNVDIFASVGQQAAYDRTFRVTVADGTLDLGFNASKDSALVSAIQIDRVAAPAEQESSQVVTRMSVNPNATKDAAGNTYSARFGFDRGDFAASYSGNERVAGTSDQELYRSELVRFNSWSQPVANGTYDVTLKMREAWWTAAGQRVFDVVAEGQTVLRDVDIFKDAGKGRAYDRSFRVEVKDGRLNLAVNNKKDSALVSALVVAKVTNPASNNPNPTPTSTPTSNPTTPAPTPTTPTPTPTATPTNTPTPPTSSTNRPSGLLFDSGVFPMHRAGVATAFENSRGKKLDVITVFPSRDNWGSMMGAWFLDNQRIPADFKGTLDVGVPLWPNDGNLNTAAAGGYNAQWEQFGRLVAAKYPNAYIRLGWEMNLPGWRHAAYARSAEQWKTAYRHAVNSIRKGGSNLRIAWVVNEGPGQTDTQDARVFYPGDAHVDYIGMDAYDWWPGYTSPANIAKHLDSQYGWNFWLDFAKSRGKKFVLPEWGVAPANSASGGDNPMYINFVYDWLKTNAQWIGYESYFSESDSYIRGDLFTNNQRASAEYKRWMGQLSAK</sequence>
<evidence type="ECO:0000256" key="3">
    <source>
        <dbReference type="ARBA" id="ARBA00022692"/>
    </source>
</evidence>
<comment type="similarity">
    <text evidence="2">Belongs to the malectin family.</text>
</comment>
<evidence type="ECO:0000313" key="16">
    <source>
        <dbReference type="Proteomes" id="UP000008366"/>
    </source>
</evidence>
<dbReference type="EMBL" id="BAHD01000004">
    <property type="protein sequence ID" value="GAB94327.1"/>
    <property type="molecule type" value="Genomic_DNA"/>
</dbReference>
<keyword evidence="3" id="KW-0812">Transmembrane</keyword>
<dbReference type="AlphaFoldDB" id="K6WQG7"/>
<evidence type="ECO:0000259" key="14">
    <source>
        <dbReference type="PROSITE" id="PS51764"/>
    </source>
</evidence>
<organism evidence="15 16">
    <name type="scientific">Kineosphaera limosa NBRC 100340</name>
    <dbReference type="NCBI Taxonomy" id="1184609"/>
    <lineage>
        <taxon>Bacteria</taxon>
        <taxon>Bacillati</taxon>
        <taxon>Actinomycetota</taxon>
        <taxon>Actinomycetes</taxon>
        <taxon>Micrococcales</taxon>
        <taxon>Dermatophilaceae</taxon>
        <taxon>Kineosphaera</taxon>
    </lineage>
</organism>
<proteinExistence type="inferred from homology"/>
<protein>
    <recommendedName>
        <fullName evidence="14">GH26 domain-containing protein</fullName>
    </recommendedName>
</protein>
<keyword evidence="7" id="KW-1133">Transmembrane helix</keyword>
<dbReference type="InterPro" id="IPR039155">
    <property type="entry name" value="MLEC"/>
</dbReference>
<evidence type="ECO:0000256" key="9">
    <source>
        <dbReference type="ARBA" id="ARBA00023180"/>
    </source>
</evidence>
<dbReference type="InterPro" id="IPR021720">
    <property type="entry name" value="Malectin_dom"/>
</dbReference>
<dbReference type="GO" id="GO:0016020">
    <property type="term" value="C:membrane"/>
    <property type="evidence" value="ECO:0007669"/>
    <property type="project" value="TreeGrafter"/>
</dbReference>
<feature type="active site" description="Nucleophile" evidence="12">
    <location>
        <position position="580"/>
    </location>
</feature>
<evidence type="ECO:0000256" key="10">
    <source>
        <dbReference type="ARBA" id="ARBA00023277"/>
    </source>
</evidence>
<evidence type="ECO:0000256" key="13">
    <source>
        <dbReference type="SAM" id="MobiDB-lite"/>
    </source>
</evidence>
<keyword evidence="9" id="KW-0325">Glycoprotein</keyword>
<dbReference type="Gene3D" id="2.60.120.430">
    <property type="entry name" value="Galactose-binding lectin"/>
    <property type="match status" value="2"/>
</dbReference>
<comment type="similarity">
    <text evidence="12">Belongs to the glycosyl hydrolase 26 family.</text>
</comment>
<evidence type="ECO:0000256" key="7">
    <source>
        <dbReference type="ARBA" id="ARBA00022989"/>
    </source>
</evidence>
<dbReference type="PANTHER" id="PTHR13460:SF0">
    <property type="entry name" value="MALECTIN"/>
    <property type="match status" value="1"/>
</dbReference>
<feature type="compositionally biased region" description="Pro residues" evidence="13">
    <location>
        <begin position="329"/>
        <end position="352"/>
    </location>
</feature>
<dbReference type="eggNOG" id="COG2133">
    <property type="taxonomic scope" value="Bacteria"/>
</dbReference>
<feature type="domain" description="GH26" evidence="14">
    <location>
        <begin position="331"/>
        <end position="640"/>
    </location>
</feature>
<dbReference type="PANTHER" id="PTHR13460">
    <property type="match status" value="1"/>
</dbReference>
<dbReference type="SUPFAM" id="SSF49785">
    <property type="entry name" value="Galactose-binding domain-like"/>
    <property type="match status" value="2"/>
</dbReference>
<evidence type="ECO:0000256" key="8">
    <source>
        <dbReference type="ARBA" id="ARBA00023136"/>
    </source>
</evidence>
<evidence type="ECO:0000256" key="12">
    <source>
        <dbReference type="PROSITE-ProRule" id="PRU01100"/>
    </source>
</evidence>
<name>K6WQG7_9MICO</name>
<dbReference type="Gene3D" id="3.20.20.80">
    <property type="entry name" value="Glycosidases"/>
    <property type="match status" value="1"/>
</dbReference>
<dbReference type="STRING" id="1184609.KILIM_004_01190"/>
<dbReference type="InterPro" id="IPR017853">
    <property type="entry name" value="GH"/>
</dbReference>
<evidence type="ECO:0000256" key="11">
    <source>
        <dbReference type="ARBA" id="ARBA00023295"/>
    </source>
</evidence>
<dbReference type="Pfam" id="PF11721">
    <property type="entry name" value="Malectin"/>
    <property type="match status" value="2"/>
</dbReference>
<feature type="region of interest" description="Disordered" evidence="13">
    <location>
        <begin position="308"/>
        <end position="363"/>
    </location>
</feature>
<comment type="caution">
    <text evidence="15">The sequence shown here is derived from an EMBL/GenBank/DDBJ whole genome shotgun (WGS) entry which is preliminary data.</text>
</comment>
<comment type="subcellular location">
    <subcellularLocation>
        <location evidence="1">Endoplasmic reticulum membrane</location>
        <topology evidence="1">Single-pass type I membrane protein</topology>
    </subcellularLocation>
</comment>
<keyword evidence="16" id="KW-1185">Reference proteome</keyword>
<keyword evidence="8" id="KW-0472">Membrane</keyword>
<evidence type="ECO:0000313" key="15">
    <source>
        <dbReference type="EMBL" id="GAB94327.1"/>
    </source>
</evidence>
<dbReference type="InterPro" id="IPR022790">
    <property type="entry name" value="GH26_dom"/>
</dbReference>
<dbReference type="eggNOG" id="COG4124">
    <property type="taxonomic scope" value="Bacteria"/>
</dbReference>
<keyword evidence="5 12" id="KW-0378">Hydrolase</keyword>
<dbReference type="Proteomes" id="UP000008366">
    <property type="component" value="Unassembled WGS sequence"/>
</dbReference>
<reference evidence="15 16" key="1">
    <citation type="submission" date="2012-08" db="EMBL/GenBank/DDBJ databases">
        <title>Whole genome shotgun sequence of Kineosphaera limosa NBRC 100340.</title>
        <authorList>
            <person name="Yoshida I."/>
            <person name="Isaki S."/>
            <person name="Hosoyama A."/>
            <person name="Tsuchikane K."/>
            <person name="Katsumata H."/>
            <person name="Ando Y."/>
            <person name="Ohji S."/>
            <person name="Hamada M."/>
            <person name="Tamura T."/>
            <person name="Yamazoe A."/>
            <person name="Yamazaki S."/>
            <person name="Fujita N."/>
        </authorList>
    </citation>
    <scope>NUCLEOTIDE SEQUENCE [LARGE SCALE GENOMIC DNA]</scope>
    <source>
        <strain evidence="15 16">NBRC 100340</strain>
    </source>
</reference>
<dbReference type="GO" id="GO:0004553">
    <property type="term" value="F:hydrolase activity, hydrolyzing O-glycosyl compounds"/>
    <property type="evidence" value="ECO:0007669"/>
    <property type="project" value="InterPro"/>
</dbReference>
<evidence type="ECO:0000256" key="4">
    <source>
        <dbReference type="ARBA" id="ARBA00022729"/>
    </source>
</evidence>